<dbReference type="Gene3D" id="3.10.450.350">
    <property type="match status" value="1"/>
</dbReference>
<dbReference type="InterPro" id="IPR050570">
    <property type="entry name" value="Cell_wall_metabolism_enzyme"/>
</dbReference>
<keyword evidence="7" id="KW-0472">Membrane</keyword>
<feature type="transmembrane region" description="Helical" evidence="7">
    <location>
        <begin position="41"/>
        <end position="62"/>
    </location>
</feature>
<sequence length="659" mass="71478">MNAAQRNRHAALLKATGYEDSPALTVQSPEGALPQGREISFAWLAGTVLTGVTSFMLMAGALQVSFKGQDTFSTPFEALAISSAQSATPQPTSLVGKTRRAKPVTQTHSDLRVIETSIREVVDGVARIRNQPFTTINATLATAATVLSEDIPTYDPVALLARNEPLRANPASELVSTDIYGADVEGEVTVRTAALELTDAPHRAISDMSAAQFVRLSVEGAYTDAEGPLMAYASPTASLRDLGIEIAPGTIEGVAENVTVMPKTRLAEDMGHLRTERVLTIREETPLAEAFMRNGFTTQMVTAVTRAMQNVYPQTDLPQGTRLRILFGASRGSQTLIPYRVSIYDDTVHRVTVALTDQGRYVTALEPPKIEFTEEDTEEVNVGNLPSIYRSIWETGRKHGLDDATIDRIAAMFAYDLDLTRRVSPGDSIEILLSGTVEEDSQDLLYVALTLSNTTRELFRFQTEDGVIDFYNPDGETGKQFLLRRPLEGGGTLRSRYGYRRHPIFGDYRLHTGTDLAARTGTPIYAGGDGIVEMAQWYSGYGRYVELRHANGYNTAYGHMSAIADGITPGARVTQGQVIGYVGSTGQSTGPHLHYEIKINGNTVDPLAVKLPRANSLPQQYQSEFASTVAQVRALVEQEGTPVTPPVTVATAPVTTASN</sequence>
<dbReference type="Pfam" id="PF01551">
    <property type="entry name" value="Peptidase_M23"/>
    <property type="match status" value="1"/>
</dbReference>
<proteinExistence type="predicted"/>
<reference evidence="9" key="1">
    <citation type="submission" date="2022-10" db="EMBL/GenBank/DDBJ databases">
        <title>YIM 151497 complete genome.</title>
        <authorList>
            <person name="Chen X."/>
        </authorList>
    </citation>
    <scope>NUCLEOTIDE SEQUENCE</scope>
    <source>
        <strain evidence="9">YIM 151497</strain>
    </source>
</reference>
<dbReference type="EMBL" id="CP107716">
    <property type="protein sequence ID" value="UYQ72844.1"/>
    <property type="molecule type" value="Genomic_DNA"/>
</dbReference>
<protein>
    <submittedName>
        <fullName evidence="9">M23 family metallopeptidase</fullName>
    </submittedName>
</protein>
<dbReference type="Proteomes" id="UP001163882">
    <property type="component" value="Chromosome"/>
</dbReference>
<keyword evidence="10" id="KW-1185">Reference proteome</keyword>
<evidence type="ECO:0000256" key="1">
    <source>
        <dbReference type="ARBA" id="ARBA00001947"/>
    </source>
</evidence>
<evidence type="ECO:0000256" key="7">
    <source>
        <dbReference type="SAM" id="Phobius"/>
    </source>
</evidence>
<keyword evidence="3" id="KW-0479">Metal-binding</keyword>
<name>A0ABY6IQE7_9HYPH</name>
<evidence type="ECO:0000313" key="9">
    <source>
        <dbReference type="EMBL" id="UYQ72844.1"/>
    </source>
</evidence>
<dbReference type="RefSeq" id="WP_264226449.1">
    <property type="nucleotide sequence ID" value="NZ_CP107716.1"/>
</dbReference>
<evidence type="ECO:0000256" key="5">
    <source>
        <dbReference type="ARBA" id="ARBA00022833"/>
    </source>
</evidence>
<evidence type="ECO:0000256" key="2">
    <source>
        <dbReference type="ARBA" id="ARBA00022670"/>
    </source>
</evidence>
<evidence type="ECO:0000313" key="10">
    <source>
        <dbReference type="Proteomes" id="UP001163882"/>
    </source>
</evidence>
<evidence type="ECO:0000256" key="4">
    <source>
        <dbReference type="ARBA" id="ARBA00022801"/>
    </source>
</evidence>
<accession>A0ABY6IQE7</accession>
<dbReference type="SUPFAM" id="SSF51261">
    <property type="entry name" value="Duplicated hybrid motif"/>
    <property type="match status" value="1"/>
</dbReference>
<dbReference type="InterPro" id="IPR016047">
    <property type="entry name" value="M23ase_b-sheet_dom"/>
</dbReference>
<keyword evidence="2" id="KW-0645">Protease</keyword>
<organism evidence="9 10">
    <name type="scientific">Pelagibacterium flavum</name>
    <dbReference type="NCBI Taxonomy" id="2984530"/>
    <lineage>
        <taxon>Bacteria</taxon>
        <taxon>Pseudomonadati</taxon>
        <taxon>Pseudomonadota</taxon>
        <taxon>Alphaproteobacteria</taxon>
        <taxon>Hyphomicrobiales</taxon>
        <taxon>Devosiaceae</taxon>
        <taxon>Pelagibacterium</taxon>
    </lineage>
</organism>
<dbReference type="InterPro" id="IPR011055">
    <property type="entry name" value="Dup_hybrid_motif"/>
</dbReference>
<dbReference type="CDD" id="cd12797">
    <property type="entry name" value="M23_peptidase"/>
    <property type="match status" value="1"/>
</dbReference>
<dbReference type="PANTHER" id="PTHR21666">
    <property type="entry name" value="PEPTIDASE-RELATED"/>
    <property type="match status" value="1"/>
</dbReference>
<keyword evidence="4" id="KW-0378">Hydrolase</keyword>
<keyword evidence="5" id="KW-0862">Zinc</keyword>
<dbReference type="Gene3D" id="2.70.70.10">
    <property type="entry name" value="Glucose Permease (Domain IIA)"/>
    <property type="match status" value="1"/>
</dbReference>
<keyword evidence="7" id="KW-0812">Transmembrane</keyword>
<feature type="domain" description="M23ase beta-sheet core" evidence="8">
    <location>
        <begin position="510"/>
        <end position="606"/>
    </location>
</feature>
<dbReference type="PANTHER" id="PTHR21666:SF288">
    <property type="entry name" value="CELL DIVISION PROTEIN YTFB"/>
    <property type="match status" value="1"/>
</dbReference>
<evidence type="ECO:0000256" key="3">
    <source>
        <dbReference type="ARBA" id="ARBA00022723"/>
    </source>
</evidence>
<evidence type="ECO:0000256" key="6">
    <source>
        <dbReference type="ARBA" id="ARBA00023049"/>
    </source>
</evidence>
<keyword evidence="7" id="KW-1133">Transmembrane helix</keyword>
<gene>
    <name evidence="9" type="ORF">OF122_03425</name>
</gene>
<evidence type="ECO:0000259" key="8">
    <source>
        <dbReference type="Pfam" id="PF01551"/>
    </source>
</evidence>
<comment type="cofactor">
    <cofactor evidence="1">
        <name>Zn(2+)</name>
        <dbReference type="ChEBI" id="CHEBI:29105"/>
    </cofactor>
</comment>
<keyword evidence="6" id="KW-0482">Metalloprotease</keyword>